<dbReference type="GO" id="GO:0019843">
    <property type="term" value="F:rRNA binding"/>
    <property type="evidence" value="ECO:0007669"/>
    <property type="project" value="UniProtKB-UniRule"/>
</dbReference>
<comment type="similarity">
    <text evidence="1 7">Belongs to the bacterial ribosomal protein bL9 family.</text>
</comment>
<evidence type="ECO:0000256" key="5">
    <source>
        <dbReference type="ARBA" id="ARBA00023274"/>
    </source>
</evidence>
<keyword evidence="4 7" id="KW-0689">Ribosomal protein</keyword>
<dbReference type="GO" id="GO:0005840">
    <property type="term" value="C:ribosome"/>
    <property type="evidence" value="ECO:0007669"/>
    <property type="project" value="UniProtKB-KW"/>
</dbReference>
<keyword evidence="3 7" id="KW-0694">RNA-binding</keyword>
<dbReference type="AlphaFoldDB" id="A0A495IL38"/>
<dbReference type="InterPro" id="IPR020069">
    <property type="entry name" value="Ribosomal_bL9_C"/>
</dbReference>
<dbReference type="InterPro" id="IPR036935">
    <property type="entry name" value="Ribosomal_bL9_N_sf"/>
</dbReference>
<dbReference type="OrthoDB" id="9788336at2"/>
<proteinExistence type="inferred from homology"/>
<dbReference type="NCBIfam" id="TIGR00158">
    <property type="entry name" value="L9"/>
    <property type="match status" value="1"/>
</dbReference>
<comment type="function">
    <text evidence="7">Binds to the 23S rRNA.</text>
</comment>
<feature type="domain" description="Ribosomal protein L9" evidence="8">
    <location>
        <begin position="14"/>
        <end position="41"/>
    </location>
</feature>
<dbReference type="EMBL" id="RBKS01000001">
    <property type="protein sequence ID" value="RKR75845.1"/>
    <property type="molecule type" value="Genomic_DNA"/>
</dbReference>
<dbReference type="PANTHER" id="PTHR21368">
    <property type="entry name" value="50S RIBOSOMAL PROTEIN L9"/>
    <property type="match status" value="1"/>
</dbReference>
<evidence type="ECO:0000313" key="9">
    <source>
        <dbReference type="EMBL" id="RKR75845.1"/>
    </source>
</evidence>
<dbReference type="InterPro" id="IPR009027">
    <property type="entry name" value="Ribosomal_bL9/RNase_H1_N"/>
</dbReference>
<organism evidence="9 10">
    <name type="scientific">Frondihabitans australicus</name>
    <dbReference type="NCBI Taxonomy" id="386892"/>
    <lineage>
        <taxon>Bacteria</taxon>
        <taxon>Bacillati</taxon>
        <taxon>Actinomycetota</taxon>
        <taxon>Actinomycetes</taxon>
        <taxon>Micrococcales</taxon>
        <taxon>Microbacteriaceae</taxon>
        <taxon>Frondihabitans</taxon>
    </lineage>
</organism>
<evidence type="ECO:0000313" key="10">
    <source>
        <dbReference type="Proteomes" id="UP000280008"/>
    </source>
</evidence>
<name>A0A495IL38_9MICO</name>
<dbReference type="GO" id="GO:0003735">
    <property type="term" value="F:structural constituent of ribosome"/>
    <property type="evidence" value="ECO:0007669"/>
    <property type="project" value="InterPro"/>
</dbReference>
<dbReference type="InterPro" id="IPR020594">
    <property type="entry name" value="Ribosomal_bL9_bac/chp"/>
</dbReference>
<dbReference type="RefSeq" id="WP_121370628.1">
    <property type="nucleotide sequence ID" value="NZ_RBKS01000001.1"/>
</dbReference>
<dbReference type="Pfam" id="PF01281">
    <property type="entry name" value="Ribosomal_L9_N"/>
    <property type="match status" value="1"/>
</dbReference>
<dbReference type="InterPro" id="IPR020070">
    <property type="entry name" value="Ribosomal_bL9_N"/>
</dbReference>
<evidence type="ECO:0000256" key="4">
    <source>
        <dbReference type="ARBA" id="ARBA00022980"/>
    </source>
</evidence>
<dbReference type="PROSITE" id="PS00651">
    <property type="entry name" value="RIBOSOMAL_L9"/>
    <property type="match status" value="1"/>
</dbReference>
<dbReference type="InterPro" id="IPR036791">
    <property type="entry name" value="Ribosomal_bL9_C_sf"/>
</dbReference>
<evidence type="ECO:0000256" key="6">
    <source>
        <dbReference type="ARBA" id="ARBA00035292"/>
    </source>
</evidence>
<dbReference type="FunFam" id="3.40.5.10:FF:000003">
    <property type="entry name" value="50S ribosomal protein L9"/>
    <property type="match status" value="1"/>
</dbReference>
<protein>
    <recommendedName>
        <fullName evidence="6 7">Large ribosomal subunit protein bL9</fullName>
    </recommendedName>
</protein>
<dbReference type="Gene3D" id="3.40.5.10">
    <property type="entry name" value="Ribosomal protein L9, N-terminal domain"/>
    <property type="match status" value="1"/>
</dbReference>
<accession>A0A495IL38</accession>
<evidence type="ECO:0000256" key="7">
    <source>
        <dbReference type="HAMAP-Rule" id="MF_00503"/>
    </source>
</evidence>
<dbReference type="Gene3D" id="3.10.430.100">
    <property type="entry name" value="Ribosomal protein L9, C-terminal domain"/>
    <property type="match status" value="1"/>
</dbReference>
<evidence type="ECO:0000256" key="1">
    <source>
        <dbReference type="ARBA" id="ARBA00010605"/>
    </source>
</evidence>
<evidence type="ECO:0000256" key="3">
    <source>
        <dbReference type="ARBA" id="ARBA00022884"/>
    </source>
</evidence>
<dbReference type="InterPro" id="IPR000244">
    <property type="entry name" value="Ribosomal_bL9"/>
</dbReference>
<comment type="caution">
    <text evidence="9">The sequence shown here is derived from an EMBL/GenBank/DDBJ whole genome shotgun (WGS) entry which is preliminary data.</text>
</comment>
<dbReference type="GO" id="GO:0006412">
    <property type="term" value="P:translation"/>
    <property type="evidence" value="ECO:0007669"/>
    <property type="project" value="UniProtKB-UniRule"/>
</dbReference>
<dbReference type="Pfam" id="PF03948">
    <property type="entry name" value="Ribosomal_L9_C"/>
    <property type="match status" value="1"/>
</dbReference>
<keyword evidence="5 7" id="KW-0687">Ribonucleoprotein</keyword>
<evidence type="ECO:0000259" key="8">
    <source>
        <dbReference type="PROSITE" id="PS00651"/>
    </source>
</evidence>
<keyword evidence="2 7" id="KW-0699">rRNA-binding</keyword>
<gene>
    <name evidence="7" type="primary">rplI</name>
    <name evidence="9" type="ORF">C8E83_3006</name>
</gene>
<dbReference type="GO" id="GO:1990904">
    <property type="term" value="C:ribonucleoprotein complex"/>
    <property type="evidence" value="ECO:0007669"/>
    <property type="project" value="UniProtKB-KW"/>
</dbReference>
<dbReference type="SUPFAM" id="SSF55653">
    <property type="entry name" value="Ribosomal protein L9 C-domain"/>
    <property type="match status" value="1"/>
</dbReference>
<evidence type="ECO:0000256" key="2">
    <source>
        <dbReference type="ARBA" id="ARBA00022730"/>
    </source>
</evidence>
<dbReference type="HAMAP" id="MF_00503">
    <property type="entry name" value="Ribosomal_bL9"/>
    <property type="match status" value="1"/>
</dbReference>
<sequence>MSKVILIHEVTGLGSAGDVVDVKNGYARNYLVPQGFGVPWTRGGEKQVEQIRSARATRELKTIEEAKDMKARLEAVTITLPVKTGQGGRLFGSVKPADVASAVEAQGVGTIDKRKVEIPTAIKLTGDHEATIRLREDVVATIALKVVSAK</sequence>
<dbReference type="Proteomes" id="UP000280008">
    <property type="component" value="Unassembled WGS sequence"/>
</dbReference>
<dbReference type="SUPFAM" id="SSF55658">
    <property type="entry name" value="L9 N-domain-like"/>
    <property type="match status" value="1"/>
</dbReference>
<reference evidence="9 10" key="1">
    <citation type="submission" date="2018-10" db="EMBL/GenBank/DDBJ databases">
        <title>Sequencing the genomes of 1000 actinobacteria strains.</title>
        <authorList>
            <person name="Klenk H.-P."/>
        </authorList>
    </citation>
    <scope>NUCLEOTIDE SEQUENCE [LARGE SCALE GENOMIC DNA]</scope>
    <source>
        <strain evidence="9 10">DSM 17894</strain>
    </source>
</reference>
<keyword evidence="10" id="KW-1185">Reference proteome</keyword>